<evidence type="ECO:0000256" key="3">
    <source>
        <dbReference type="ARBA" id="ARBA00022692"/>
    </source>
</evidence>
<dbReference type="KEGG" id="pda:103698199"/>
<gene>
    <name evidence="12" type="primary">LOC103698199</name>
</gene>
<evidence type="ECO:0000256" key="6">
    <source>
        <dbReference type="ARBA" id="ARBA00023034"/>
    </source>
</evidence>
<keyword evidence="5" id="KW-1133">Transmembrane helix</keyword>
<accession>A0A8B7BJD9</accession>
<dbReference type="PANTHER" id="PTHR32285">
    <property type="entry name" value="PROTEIN TRICHOME BIREFRINGENCE-LIKE 9-RELATED"/>
    <property type="match status" value="1"/>
</dbReference>
<keyword evidence="6" id="KW-0333">Golgi apparatus</keyword>
<evidence type="ECO:0000256" key="7">
    <source>
        <dbReference type="ARBA" id="ARBA00023136"/>
    </source>
</evidence>
<name>A0A8B7BJD9_PHODC</name>
<evidence type="ECO:0000313" key="11">
    <source>
        <dbReference type="Proteomes" id="UP000228380"/>
    </source>
</evidence>
<dbReference type="Proteomes" id="UP000228380">
    <property type="component" value="Unplaced"/>
</dbReference>
<evidence type="ECO:0000259" key="10">
    <source>
        <dbReference type="Pfam" id="PF14416"/>
    </source>
</evidence>
<dbReference type="AlphaFoldDB" id="A0A8B7BJD9"/>
<comment type="similarity">
    <text evidence="2">Belongs to the PC-esterase family. TBL subfamily.</text>
</comment>
<feature type="compositionally biased region" description="Polar residues" evidence="8">
    <location>
        <begin position="128"/>
        <end position="143"/>
    </location>
</feature>
<keyword evidence="7" id="KW-0472">Membrane</keyword>
<evidence type="ECO:0000313" key="12">
    <source>
        <dbReference type="RefSeq" id="XP_008778408.2"/>
    </source>
</evidence>
<evidence type="ECO:0000256" key="1">
    <source>
        <dbReference type="ARBA" id="ARBA00004323"/>
    </source>
</evidence>
<comment type="subcellular location">
    <subcellularLocation>
        <location evidence="1">Golgi apparatus membrane</location>
        <topology evidence="1">Single-pass type II membrane protein</topology>
    </subcellularLocation>
</comment>
<dbReference type="InterPro" id="IPR025846">
    <property type="entry name" value="TBL_N"/>
</dbReference>
<feature type="domain" description="Trichome birefringence-like N-terminal" evidence="10">
    <location>
        <begin position="172"/>
        <end position="226"/>
    </location>
</feature>
<evidence type="ECO:0000256" key="8">
    <source>
        <dbReference type="SAM" id="MobiDB-lite"/>
    </source>
</evidence>
<reference evidence="12" key="1">
    <citation type="submission" date="2025-08" db="UniProtKB">
        <authorList>
            <consortium name="RefSeq"/>
        </authorList>
    </citation>
    <scope>IDENTIFICATION</scope>
    <source>
        <tissue evidence="12">Young leaves</tissue>
    </source>
</reference>
<dbReference type="GO" id="GO:1990538">
    <property type="term" value="F:xylan O-acetyltransferase activity"/>
    <property type="evidence" value="ECO:0007669"/>
    <property type="project" value="UniProtKB-ARBA"/>
</dbReference>
<evidence type="ECO:0000256" key="4">
    <source>
        <dbReference type="ARBA" id="ARBA00022968"/>
    </source>
</evidence>
<feature type="domain" description="Trichome birefringence-like C-terminal" evidence="9">
    <location>
        <begin position="227"/>
        <end position="500"/>
    </location>
</feature>
<dbReference type="InterPro" id="IPR026057">
    <property type="entry name" value="TBL_C"/>
</dbReference>
<feature type="region of interest" description="Disordered" evidence="8">
    <location>
        <begin position="124"/>
        <end position="144"/>
    </location>
</feature>
<dbReference type="PANTHER" id="PTHR32285:SF38">
    <property type="entry name" value="OS01G0614300 PROTEIN"/>
    <property type="match status" value="1"/>
</dbReference>
<dbReference type="Pfam" id="PF14416">
    <property type="entry name" value="PMR5N"/>
    <property type="match status" value="1"/>
</dbReference>
<dbReference type="GO" id="GO:0000139">
    <property type="term" value="C:Golgi membrane"/>
    <property type="evidence" value="ECO:0007669"/>
    <property type="project" value="UniProtKB-SubCell"/>
</dbReference>
<evidence type="ECO:0000259" key="9">
    <source>
        <dbReference type="Pfam" id="PF13839"/>
    </source>
</evidence>
<evidence type="ECO:0000256" key="2">
    <source>
        <dbReference type="ARBA" id="ARBA00007727"/>
    </source>
</evidence>
<dbReference type="Pfam" id="PF13839">
    <property type="entry name" value="PC-Esterase"/>
    <property type="match status" value="1"/>
</dbReference>
<organism evidence="11 12">
    <name type="scientific">Phoenix dactylifera</name>
    <name type="common">Date palm</name>
    <dbReference type="NCBI Taxonomy" id="42345"/>
    <lineage>
        <taxon>Eukaryota</taxon>
        <taxon>Viridiplantae</taxon>
        <taxon>Streptophyta</taxon>
        <taxon>Embryophyta</taxon>
        <taxon>Tracheophyta</taxon>
        <taxon>Spermatophyta</taxon>
        <taxon>Magnoliopsida</taxon>
        <taxon>Liliopsida</taxon>
        <taxon>Arecaceae</taxon>
        <taxon>Coryphoideae</taxon>
        <taxon>Phoeniceae</taxon>
        <taxon>Phoenix</taxon>
    </lineage>
</organism>
<keyword evidence="4" id="KW-0735">Signal-anchor</keyword>
<evidence type="ECO:0000256" key="5">
    <source>
        <dbReference type="ARBA" id="ARBA00022989"/>
    </source>
</evidence>
<dbReference type="InterPro" id="IPR029962">
    <property type="entry name" value="TBL"/>
</dbReference>
<keyword evidence="11" id="KW-1185">Reference proteome</keyword>
<protein>
    <submittedName>
        <fullName evidence="12">Protein trichome birefringence-like 42</fullName>
    </submittedName>
</protein>
<dbReference type="RefSeq" id="XP_008778408.2">
    <property type="nucleotide sequence ID" value="XM_008780186.3"/>
</dbReference>
<proteinExistence type="inferred from homology"/>
<sequence length="510" mass="58159">MESLVPSLVNRKWFLCSLASFFGLLFVSFSLNKASRPGPALASFRDSETSLNATLLESGELLSSQSLQSSGPIRSTQNIEFSPQPGVVDIVQPPATSTALSPLSGYIYLSPPIALVSPPKSSGAPVVSSESNGTNLVSSQSKTEMPRYKENTTLLLSVGGGAEKEKPKKEKKKCDIFDGNWVYDRKGYPLYRAHWCPFLSDQVTCQKNGRPDKDYEHWRWQPKGCELPRYNGKEMLERWRGKRVVIIGDSLNRNMWESLACILYSSGSRSRAYVKSNIPQYKIFRALDFDCTVEFYWNPFLVELEERRDNTKVLKLDKLPGSSKRWRGADVLVFNTGHWWTHHGKIKAWDYFECGGQLVEEMGVIEAFNKALGTWARWADRHVDSTKTTVFFRGISPEHKRENWCHNQTTPMTTETYVQRFPGKMISLVERTVEKMRTPVRYLNITRLSEYRRDAHTAVYTSRQGKLLTAEQRKQPERYADCSHWCLPGLPDTWNMLLFASLFGNPSAVS</sequence>
<dbReference type="OrthoDB" id="737117at2759"/>
<dbReference type="GeneID" id="103698199"/>
<keyword evidence="3" id="KW-0812">Transmembrane</keyword>